<gene>
    <name evidence="4" type="primary">LOC110771128</name>
</gene>
<evidence type="ECO:0000256" key="1">
    <source>
        <dbReference type="ARBA" id="ARBA00022737"/>
    </source>
</evidence>
<dbReference type="GeneID" id="110771128"/>
<dbReference type="Proteomes" id="UP000515124">
    <property type="component" value="Unplaced"/>
</dbReference>
<dbReference type="RefSeq" id="XP_021831063.1">
    <property type="nucleotide sequence ID" value="XM_021975371.1"/>
</dbReference>
<name>A0A6P5TTD9_PRUAV</name>
<protein>
    <submittedName>
        <fullName evidence="4">Pentatricopeptide repeat-containing protein At5g21222-like</fullName>
    </submittedName>
</protein>
<dbReference type="AlphaFoldDB" id="A0A6P5TTD9"/>
<keyword evidence="3" id="KW-1185">Reference proteome</keyword>
<evidence type="ECO:0000313" key="4">
    <source>
        <dbReference type="RefSeq" id="XP_021831063.1"/>
    </source>
</evidence>
<evidence type="ECO:0000313" key="3">
    <source>
        <dbReference type="Proteomes" id="UP000515124"/>
    </source>
</evidence>
<dbReference type="Pfam" id="PF12854">
    <property type="entry name" value="PPR_1"/>
    <property type="match status" value="1"/>
</dbReference>
<dbReference type="KEGG" id="pavi:110771128"/>
<dbReference type="InterPro" id="IPR002885">
    <property type="entry name" value="PPR_rpt"/>
</dbReference>
<dbReference type="NCBIfam" id="TIGR00756">
    <property type="entry name" value="PPR"/>
    <property type="match status" value="3"/>
</dbReference>
<feature type="repeat" description="PPR" evidence="2">
    <location>
        <begin position="160"/>
        <end position="194"/>
    </location>
</feature>
<dbReference type="PROSITE" id="PS51375">
    <property type="entry name" value="PPR"/>
    <property type="match status" value="3"/>
</dbReference>
<dbReference type="Pfam" id="PF13812">
    <property type="entry name" value="PPR_3"/>
    <property type="match status" value="1"/>
</dbReference>
<keyword evidence="1" id="KW-0677">Repeat</keyword>
<feature type="repeat" description="PPR" evidence="2">
    <location>
        <begin position="72"/>
        <end position="106"/>
    </location>
</feature>
<dbReference type="Pfam" id="PF13041">
    <property type="entry name" value="PPR_2"/>
    <property type="match status" value="1"/>
</dbReference>
<reference evidence="4" key="1">
    <citation type="submission" date="2025-08" db="UniProtKB">
        <authorList>
            <consortium name="RefSeq"/>
        </authorList>
    </citation>
    <scope>IDENTIFICATION</scope>
</reference>
<dbReference type="PANTHER" id="PTHR47931:SF2">
    <property type="entry name" value="OS01G0228400 PROTEIN"/>
    <property type="match status" value="1"/>
</dbReference>
<dbReference type="InterPro" id="IPR011990">
    <property type="entry name" value="TPR-like_helical_dom_sf"/>
</dbReference>
<sequence length="250" mass="27578">MGGRQEEPHSQKKDSTLVDSGIQSHCLACLGKSSCQVVRSRTKLMNNLIARRKPHEAQSIFKSLAEEGHTPTLITYTTLVAALTRQRRFKSIPLLLSEVEENGLKPDSILSNSMINASSESGNINDAMKIFQKMGFLDITDTDGVDEILTLMEEFGMKPDVITFSTIMDAWSWAGLMEKCQEVFNDMIKADIEPDIHAFSVLAKGYVRAGEPGKAESVMISMGNYGVHPNVVIFTTIMTGWCTAGKMEHA</sequence>
<proteinExistence type="predicted"/>
<dbReference type="Gene3D" id="1.25.40.10">
    <property type="entry name" value="Tetratricopeptide repeat domain"/>
    <property type="match status" value="2"/>
</dbReference>
<feature type="repeat" description="PPR" evidence="2">
    <location>
        <begin position="195"/>
        <end position="229"/>
    </location>
</feature>
<evidence type="ECO:0000256" key="2">
    <source>
        <dbReference type="PROSITE-ProRule" id="PRU00708"/>
    </source>
</evidence>
<dbReference type="PANTHER" id="PTHR47931">
    <property type="entry name" value="OS01G0228400 PROTEIN"/>
    <property type="match status" value="1"/>
</dbReference>
<accession>A0A6P5TTD9</accession>
<organism evidence="3 4">
    <name type="scientific">Prunus avium</name>
    <name type="common">Cherry</name>
    <name type="synonym">Cerasus avium</name>
    <dbReference type="NCBI Taxonomy" id="42229"/>
    <lineage>
        <taxon>Eukaryota</taxon>
        <taxon>Viridiplantae</taxon>
        <taxon>Streptophyta</taxon>
        <taxon>Embryophyta</taxon>
        <taxon>Tracheophyta</taxon>
        <taxon>Spermatophyta</taxon>
        <taxon>Magnoliopsida</taxon>
        <taxon>eudicotyledons</taxon>
        <taxon>Gunneridae</taxon>
        <taxon>Pentapetalae</taxon>
        <taxon>rosids</taxon>
        <taxon>fabids</taxon>
        <taxon>Rosales</taxon>
        <taxon>Rosaceae</taxon>
        <taxon>Amygdaloideae</taxon>
        <taxon>Amygdaleae</taxon>
        <taxon>Prunus</taxon>
    </lineage>
</organism>